<comment type="catalytic activity">
    <reaction evidence="2">
        <text>a very-long-chain acyl-CoA + malonyl-CoA + H(+) = a very-long-chain 3-oxoacyl-CoA + CO2 + CoA</text>
        <dbReference type="Rhea" id="RHEA:32727"/>
        <dbReference type="ChEBI" id="CHEBI:15378"/>
        <dbReference type="ChEBI" id="CHEBI:16526"/>
        <dbReference type="ChEBI" id="CHEBI:57287"/>
        <dbReference type="ChEBI" id="CHEBI:57384"/>
        <dbReference type="ChEBI" id="CHEBI:90725"/>
        <dbReference type="ChEBI" id="CHEBI:90736"/>
        <dbReference type="EC" id="2.3.1.199"/>
    </reaction>
</comment>
<keyword evidence="1" id="KW-0808">Transferase</keyword>
<gene>
    <name evidence="4" type="ORF">Sradi_6977800</name>
</gene>
<dbReference type="Gene3D" id="3.40.47.10">
    <property type="match status" value="1"/>
</dbReference>
<dbReference type="InterPro" id="IPR013601">
    <property type="entry name" value="FAE1_typ3_polyketide_synth"/>
</dbReference>
<name>A0AAW2JGN2_SESRA</name>
<dbReference type="InterPro" id="IPR012392">
    <property type="entry name" value="3-ktacl-CoA_syn"/>
</dbReference>
<evidence type="ECO:0000313" key="4">
    <source>
        <dbReference type="EMBL" id="KAL0292705.1"/>
    </source>
</evidence>
<dbReference type="GO" id="GO:0009922">
    <property type="term" value="F:fatty acid elongase activity"/>
    <property type="evidence" value="ECO:0007669"/>
    <property type="project" value="UniProtKB-EC"/>
</dbReference>
<proteinExistence type="predicted"/>
<dbReference type="EMBL" id="JACGWJ010000403">
    <property type="protein sequence ID" value="KAL0292705.1"/>
    <property type="molecule type" value="Genomic_DNA"/>
</dbReference>
<dbReference type="GO" id="GO:0006633">
    <property type="term" value="P:fatty acid biosynthetic process"/>
    <property type="evidence" value="ECO:0007669"/>
    <property type="project" value="InterPro"/>
</dbReference>
<organism evidence="4">
    <name type="scientific">Sesamum radiatum</name>
    <name type="common">Black benniseed</name>
    <dbReference type="NCBI Taxonomy" id="300843"/>
    <lineage>
        <taxon>Eukaryota</taxon>
        <taxon>Viridiplantae</taxon>
        <taxon>Streptophyta</taxon>
        <taxon>Embryophyta</taxon>
        <taxon>Tracheophyta</taxon>
        <taxon>Spermatophyta</taxon>
        <taxon>Magnoliopsida</taxon>
        <taxon>eudicotyledons</taxon>
        <taxon>Gunneridae</taxon>
        <taxon>Pentapetalae</taxon>
        <taxon>asterids</taxon>
        <taxon>lamiids</taxon>
        <taxon>Lamiales</taxon>
        <taxon>Pedaliaceae</taxon>
        <taxon>Sesamum</taxon>
    </lineage>
</organism>
<feature type="domain" description="FAE" evidence="3">
    <location>
        <begin position="22"/>
        <end position="107"/>
    </location>
</feature>
<reference evidence="4" key="2">
    <citation type="journal article" date="2024" name="Plant">
        <title>Genomic evolution and insights into agronomic trait innovations of Sesamum species.</title>
        <authorList>
            <person name="Miao H."/>
            <person name="Wang L."/>
            <person name="Qu L."/>
            <person name="Liu H."/>
            <person name="Sun Y."/>
            <person name="Le M."/>
            <person name="Wang Q."/>
            <person name="Wei S."/>
            <person name="Zheng Y."/>
            <person name="Lin W."/>
            <person name="Duan Y."/>
            <person name="Cao H."/>
            <person name="Xiong S."/>
            <person name="Wang X."/>
            <person name="Wei L."/>
            <person name="Li C."/>
            <person name="Ma Q."/>
            <person name="Ju M."/>
            <person name="Zhao R."/>
            <person name="Li G."/>
            <person name="Mu C."/>
            <person name="Tian Q."/>
            <person name="Mei H."/>
            <person name="Zhang T."/>
            <person name="Gao T."/>
            <person name="Zhang H."/>
        </authorList>
    </citation>
    <scope>NUCLEOTIDE SEQUENCE</scope>
    <source>
        <strain evidence="4">G02</strain>
    </source>
</reference>
<sequence length="108" mass="11990">MLETSKLLQGTIFDLHRTCPMLDFLDEESVAFMAKVLRHSGQGEQTYIPPAIHYIPPKSGHQEALKEAHMVLFPVVEDLLSKTNISPQEIDILIVNCSGFCPAPSLSL</sequence>
<dbReference type="InterPro" id="IPR016039">
    <property type="entry name" value="Thiolase-like"/>
</dbReference>
<keyword evidence="1" id="KW-0012">Acyltransferase</keyword>
<evidence type="ECO:0000259" key="3">
    <source>
        <dbReference type="Pfam" id="PF08392"/>
    </source>
</evidence>
<dbReference type="Pfam" id="PF08392">
    <property type="entry name" value="FAE1_CUT1_RppA"/>
    <property type="match status" value="1"/>
</dbReference>
<protein>
    <submittedName>
        <fullName evidence="4">3-ketoacyl-CoA synthase 5</fullName>
    </submittedName>
</protein>
<dbReference type="PANTHER" id="PTHR31561">
    <property type="entry name" value="3-KETOACYL-COA SYNTHASE"/>
    <property type="match status" value="1"/>
</dbReference>
<dbReference type="AlphaFoldDB" id="A0AAW2JGN2"/>
<reference evidence="4" key="1">
    <citation type="submission" date="2020-06" db="EMBL/GenBank/DDBJ databases">
        <authorList>
            <person name="Li T."/>
            <person name="Hu X."/>
            <person name="Zhang T."/>
            <person name="Song X."/>
            <person name="Zhang H."/>
            <person name="Dai N."/>
            <person name="Sheng W."/>
            <person name="Hou X."/>
            <person name="Wei L."/>
        </authorList>
    </citation>
    <scope>NUCLEOTIDE SEQUENCE</scope>
    <source>
        <strain evidence="4">G02</strain>
        <tissue evidence="4">Leaf</tissue>
    </source>
</reference>
<dbReference type="SUPFAM" id="SSF53901">
    <property type="entry name" value="Thiolase-like"/>
    <property type="match status" value="1"/>
</dbReference>
<accession>A0AAW2JGN2</accession>
<evidence type="ECO:0000256" key="2">
    <source>
        <dbReference type="ARBA" id="ARBA00047375"/>
    </source>
</evidence>
<dbReference type="GO" id="GO:0016020">
    <property type="term" value="C:membrane"/>
    <property type="evidence" value="ECO:0007669"/>
    <property type="project" value="InterPro"/>
</dbReference>
<evidence type="ECO:0000256" key="1">
    <source>
        <dbReference type="ARBA" id="ARBA00023315"/>
    </source>
</evidence>
<comment type="caution">
    <text evidence="4">The sequence shown here is derived from an EMBL/GenBank/DDBJ whole genome shotgun (WGS) entry which is preliminary data.</text>
</comment>